<dbReference type="PaxDb" id="3847-GLYMA18G38380.1"/>
<gene>
    <name evidence="1" type="ORF">GLYMA_18G175100</name>
</gene>
<name>K7MSZ0_SOYBN</name>
<dbReference type="EMBL" id="CM000851">
    <property type="protein sequence ID" value="KRG99850.1"/>
    <property type="molecule type" value="Genomic_DNA"/>
</dbReference>
<organism evidence="1">
    <name type="scientific">Glycine max</name>
    <name type="common">Soybean</name>
    <name type="synonym">Glycine hispida</name>
    <dbReference type="NCBI Taxonomy" id="3847"/>
    <lineage>
        <taxon>Eukaryota</taxon>
        <taxon>Viridiplantae</taxon>
        <taxon>Streptophyta</taxon>
        <taxon>Embryophyta</taxon>
        <taxon>Tracheophyta</taxon>
        <taxon>Spermatophyta</taxon>
        <taxon>Magnoliopsida</taxon>
        <taxon>eudicotyledons</taxon>
        <taxon>Gunneridae</taxon>
        <taxon>Pentapetalae</taxon>
        <taxon>rosids</taxon>
        <taxon>fabids</taxon>
        <taxon>Fabales</taxon>
        <taxon>Fabaceae</taxon>
        <taxon>Papilionoideae</taxon>
        <taxon>50 kb inversion clade</taxon>
        <taxon>NPAAA clade</taxon>
        <taxon>indigoferoid/millettioid clade</taxon>
        <taxon>Phaseoleae</taxon>
        <taxon>Glycine</taxon>
        <taxon>Glycine subgen. Soja</taxon>
    </lineage>
</organism>
<reference evidence="2" key="2">
    <citation type="submission" date="2018-02" db="UniProtKB">
        <authorList>
            <consortium name="EnsemblPlants"/>
        </authorList>
    </citation>
    <scope>IDENTIFICATION</scope>
    <source>
        <strain evidence="2">Williams 82</strain>
    </source>
</reference>
<dbReference type="Gramene" id="KRG99850">
    <property type="protein sequence ID" value="KRG99850"/>
    <property type="gene ID" value="GLYMA_18G175100"/>
</dbReference>
<dbReference type="AlphaFoldDB" id="K7MSZ0"/>
<dbReference type="EnsemblPlants" id="KRG99850">
    <property type="protein sequence ID" value="KRG99850"/>
    <property type="gene ID" value="GLYMA_18G175100"/>
</dbReference>
<reference evidence="1" key="3">
    <citation type="submission" date="2018-07" db="EMBL/GenBank/DDBJ databases">
        <title>WGS assembly of Glycine max.</title>
        <authorList>
            <person name="Schmutz J."/>
            <person name="Cannon S."/>
            <person name="Schlueter J."/>
            <person name="Ma J."/>
            <person name="Mitros T."/>
            <person name="Nelson W."/>
            <person name="Hyten D."/>
            <person name="Song Q."/>
            <person name="Thelen J."/>
            <person name="Cheng J."/>
            <person name="Xu D."/>
            <person name="Hellsten U."/>
            <person name="May G."/>
            <person name="Yu Y."/>
            <person name="Sakurai T."/>
            <person name="Umezawa T."/>
            <person name="Bhattacharyya M."/>
            <person name="Sandhu D."/>
            <person name="Valliyodan B."/>
            <person name="Lindquist E."/>
            <person name="Peto M."/>
            <person name="Grant D."/>
            <person name="Shu S."/>
            <person name="Goodstein D."/>
            <person name="Barry K."/>
            <person name="Futrell-Griggs M."/>
            <person name="Abernathy B."/>
            <person name="Du J."/>
            <person name="Tian Z."/>
            <person name="Zhu L."/>
            <person name="Gill N."/>
            <person name="Joshi T."/>
            <person name="Libault M."/>
            <person name="Sethuraman A."/>
            <person name="Zhang X."/>
            <person name="Shinozaki K."/>
            <person name="Nguyen H."/>
            <person name="Wing R."/>
            <person name="Cregan P."/>
            <person name="Specht J."/>
            <person name="Grimwood J."/>
            <person name="Rokhsar D."/>
            <person name="Stacey G."/>
            <person name="Shoemaker R."/>
            <person name="Jackson S."/>
        </authorList>
    </citation>
    <scope>NUCLEOTIDE SEQUENCE</scope>
    <source>
        <tissue evidence="1">Callus</tissue>
    </source>
</reference>
<protein>
    <submittedName>
        <fullName evidence="1 2">Uncharacterized protein</fullName>
    </submittedName>
</protein>
<keyword evidence="3" id="KW-1185">Reference proteome</keyword>
<evidence type="ECO:0000313" key="3">
    <source>
        <dbReference type="Proteomes" id="UP000008827"/>
    </source>
</evidence>
<dbReference type="HOGENOM" id="CLU_2780889_0_0_1"/>
<dbReference type="InParanoid" id="K7MSZ0"/>
<evidence type="ECO:0000313" key="2">
    <source>
        <dbReference type="EnsemblPlants" id="KRG99850"/>
    </source>
</evidence>
<accession>K7MSZ0</accession>
<sequence>MLIKENETLSKQNRGTIYYCPIINELARISYRPILFILNFCPSLFSCDRLRQNLKHWCYIGSIHSLERI</sequence>
<dbReference type="Proteomes" id="UP000008827">
    <property type="component" value="Chromosome 18"/>
</dbReference>
<evidence type="ECO:0000313" key="1">
    <source>
        <dbReference type="EMBL" id="KRG99850.1"/>
    </source>
</evidence>
<proteinExistence type="predicted"/>
<reference evidence="1 2" key="1">
    <citation type="journal article" date="2010" name="Nature">
        <title>Genome sequence of the palaeopolyploid soybean.</title>
        <authorList>
            <person name="Schmutz J."/>
            <person name="Cannon S.B."/>
            <person name="Schlueter J."/>
            <person name="Ma J."/>
            <person name="Mitros T."/>
            <person name="Nelson W."/>
            <person name="Hyten D.L."/>
            <person name="Song Q."/>
            <person name="Thelen J.J."/>
            <person name="Cheng J."/>
            <person name="Xu D."/>
            <person name="Hellsten U."/>
            <person name="May G.D."/>
            <person name="Yu Y."/>
            <person name="Sakurai T."/>
            <person name="Umezawa T."/>
            <person name="Bhattacharyya M.K."/>
            <person name="Sandhu D."/>
            <person name="Valliyodan B."/>
            <person name="Lindquist E."/>
            <person name="Peto M."/>
            <person name="Grant D."/>
            <person name="Shu S."/>
            <person name="Goodstein D."/>
            <person name="Barry K."/>
            <person name="Futrell-Griggs M."/>
            <person name="Abernathy B."/>
            <person name="Du J."/>
            <person name="Tian Z."/>
            <person name="Zhu L."/>
            <person name="Gill N."/>
            <person name="Joshi T."/>
            <person name="Libault M."/>
            <person name="Sethuraman A."/>
            <person name="Zhang X.-C."/>
            <person name="Shinozaki K."/>
            <person name="Nguyen H.T."/>
            <person name="Wing R.A."/>
            <person name="Cregan P."/>
            <person name="Specht J."/>
            <person name="Grimwood J."/>
            <person name="Rokhsar D."/>
            <person name="Stacey G."/>
            <person name="Shoemaker R.C."/>
            <person name="Jackson S.A."/>
        </authorList>
    </citation>
    <scope>NUCLEOTIDE SEQUENCE</scope>
    <source>
        <strain evidence="2">cv. Williams 82</strain>
        <tissue evidence="1">Callus</tissue>
    </source>
</reference>